<evidence type="ECO:0000259" key="8">
    <source>
        <dbReference type="Pfam" id="PF08501"/>
    </source>
</evidence>
<name>A0A2T7SR86_9BURK</name>
<evidence type="ECO:0000259" key="7">
    <source>
        <dbReference type="Pfam" id="PF01488"/>
    </source>
</evidence>
<evidence type="ECO:0000256" key="4">
    <source>
        <dbReference type="ARBA" id="ARBA00023002"/>
    </source>
</evidence>
<dbReference type="InterPro" id="IPR046346">
    <property type="entry name" value="Aminoacid_DH-like_N_sf"/>
</dbReference>
<dbReference type="InterPro" id="IPR013708">
    <property type="entry name" value="Shikimate_DH-bd_N"/>
</dbReference>
<organism evidence="9 10">
    <name type="scientific">Limnohabitans planktonicus II-D5</name>
    <dbReference type="NCBI Taxonomy" id="1293045"/>
    <lineage>
        <taxon>Bacteria</taxon>
        <taxon>Pseudomonadati</taxon>
        <taxon>Pseudomonadota</taxon>
        <taxon>Betaproteobacteria</taxon>
        <taxon>Burkholderiales</taxon>
        <taxon>Comamonadaceae</taxon>
        <taxon>Limnohabitans</taxon>
    </lineage>
</organism>
<dbReference type="Proteomes" id="UP000037507">
    <property type="component" value="Unassembled WGS sequence"/>
</dbReference>
<evidence type="ECO:0000256" key="3">
    <source>
        <dbReference type="ARBA" id="ARBA00022857"/>
    </source>
</evidence>
<dbReference type="InterPro" id="IPR006151">
    <property type="entry name" value="Shikm_DH/Glu-tRNA_Rdtase"/>
</dbReference>
<dbReference type="SUPFAM" id="SSF53223">
    <property type="entry name" value="Aminoacid dehydrogenase-like, N-terminal domain"/>
    <property type="match status" value="1"/>
</dbReference>
<evidence type="ECO:0000256" key="6">
    <source>
        <dbReference type="ARBA" id="ARBA00049442"/>
    </source>
</evidence>
<accession>A0A2T7SR86</accession>
<dbReference type="GO" id="GO:0004764">
    <property type="term" value="F:shikimate 3-dehydrogenase (NADP+) activity"/>
    <property type="evidence" value="ECO:0007669"/>
    <property type="project" value="UniProtKB-EC"/>
</dbReference>
<evidence type="ECO:0000256" key="2">
    <source>
        <dbReference type="ARBA" id="ARBA00012962"/>
    </source>
</evidence>
<dbReference type="UniPathway" id="UPA00053">
    <property type="reaction ID" value="UER00087"/>
</dbReference>
<reference evidence="9" key="1">
    <citation type="submission" date="2017-04" db="EMBL/GenBank/DDBJ databases">
        <title>Unexpected and diverse lifestyles within the genus Limnohabitans.</title>
        <authorList>
            <person name="Kasalicky V."/>
            <person name="Mehrshad M."/>
            <person name="Andrei S.-A."/>
            <person name="Salcher M."/>
            <person name="Kratochvilova H."/>
            <person name="Simek K."/>
            <person name="Ghai R."/>
        </authorList>
    </citation>
    <scope>NUCLEOTIDE SEQUENCE [LARGE SCALE GENOMIC DNA]</scope>
    <source>
        <strain evidence="9">II-D5</strain>
    </source>
</reference>
<gene>
    <name evidence="9" type="ORF">H663_020450</name>
</gene>
<evidence type="ECO:0000313" key="10">
    <source>
        <dbReference type="Proteomes" id="UP000037507"/>
    </source>
</evidence>
<evidence type="ECO:0000256" key="1">
    <source>
        <dbReference type="ARBA" id="ARBA00004871"/>
    </source>
</evidence>
<dbReference type="GO" id="GO:0009073">
    <property type="term" value="P:aromatic amino acid family biosynthetic process"/>
    <property type="evidence" value="ECO:0007669"/>
    <property type="project" value="UniProtKB-KW"/>
</dbReference>
<keyword evidence="5" id="KW-0028">Amino-acid biosynthesis</keyword>
<dbReference type="GO" id="GO:0019632">
    <property type="term" value="P:shikimate metabolic process"/>
    <property type="evidence" value="ECO:0007669"/>
    <property type="project" value="TreeGrafter"/>
</dbReference>
<dbReference type="OrthoDB" id="3609723at2"/>
<dbReference type="PANTHER" id="PTHR21089:SF1">
    <property type="entry name" value="BIFUNCTIONAL 3-DEHYDROQUINATE DEHYDRATASE_SHIKIMATE DEHYDROGENASE, CHLOROPLASTIC"/>
    <property type="match status" value="1"/>
</dbReference>
<dbReference type="InterPro" id="IPR022893">
    <property type="entry name" value="Shikimate_DH_fam"/>
</dbReference>
<keyword evidence="10" id="KW-1185">Reference proteome</keyword>
<dbReference type="Pfam" id="PF08501">
    <property type="entry name" value="Shikimate_dh_N"/>
    <property type="match status" value="1"/>
</dbReference>
<feature type="domain" description="Shikimate dehydrogenase substrate binding N-terminal" evidence="8">
    <location>
        <begin position="12"/>
        <end position="97"/>
    </location>
</feature>
<dbReference type="CDD" id="cd01065">
    <property type="entry name" value="NAD_bind_Shikimate_DH"/>
    <property type="match status" value="1"/>
</dbReference>
<dbReference type="GO" id="GO:0050661">
    <property type="term" value="F:NADP binding"/>
    <property type="evidence" value="ECO:0007669"/>
    <property type="project" value="TreeGrafter"/>
</dbReference>
<dbReference type="EC" id="1.1.1.25" evidence="2"/>
<dbReference type="AlphaFoldDB" id="A0A2T7SR86"/>
<evidence type="ECO:0000313" key="9">
    <source>
        <dbReference type="EMBL" id="PVE05398.1"/>
    </source>
</evidence>
<feature type="domain" description="Quinate/shikimate 5-dehydrogenase/glutamyl-tRNA reductase" evidence="7">
    <location>
        <begin position="126"/>
        <end position="198"/>
    </location>
</feature>
<keyword evidence="5" id="KW-0057">Aromatic amino acid biosynthesis</keyword>
<keyword evidence="4" id="KW-0560">Oxidoreductase</keyword>
<dbReference type="EMBL" id="LFYT02000084">
    <property type="protein sequence ID" value="PVE05398.1"/>
    <property type="molecule type" value="Genomic_DNA"/>
</dbReference>
<dbReference type="Gene3D" id="3.40.50.10860">
    <property type="entry name" value="Leucine Dehydrogenase, chain A, domain 1"/>
    <property type="match status" value="1"/>
</dbReference>
<comment type="caution">
    <text evidence="9">The sequence shown here is derived from an EMBL/GenBank/DDBJ whole genome shotgun (WGS) entry which is preliminary data.</text>
</comment>
<proteinExistence type="predicted"/>
<dbReference type="PANTHER" id="PTHR21089">
    <property type="entry name" value="SHIKIMATE DEHYDROGENASE"/>
    <property type="match status" value="1"/>
</dbReference>
<dbReference type="Pfam" id="PF01488">
    <property type="entry name" value="Shikimate_DH"/>
    <property type="match status" value="1"/>
</dbReference>
<dbReference type="GO" id="GO:0005829">
    <property type="term" value="C:cytosol"/>
    <property type="evidence" value="ECO:0007669"/>
    <property type="project" value="TreeGrafter"/>
</dbReference>
<dbReference type="Gene3D" id="3.40.50.720">
    <property type="entry name" value="NAD(P)-binding Rossmann-like Domain"/>
    <property type="match status" value="1"/>
</dbReference>
<evidence type="ECO:0000256" key="5">
    <source>
        <dbReference type="ARBA" id="ARBA00023141"/>
    </source>
</evidence>
<dbReference type="InterPro" id="IPR036291">
    <property type="entry name" value="NAD(P)-bd_dom_sf"/>
</dbReference>
<comment type="pathway">
    <text evidence="1">Metabolic intermediate biosynthesis; chorismate biosynthesis; chorismate from D-erythrose 4-phosphate and phosphoenolpyruvate: step 4/7.</text>
</comment>
<protein>
    <recommendedName>
        <fullName evidence="2">shikimate dehydrogenase (NADP(+))</fullName>
        <ecNumber evidence="2">1.1.1.25</ecNumber>
    </recommendedName>
</protein>
<dbReference type="RefSeq" id="WP_116695975.1">
    <property type="nucleotide sequence ID" value="NZ_LFYT02000084.1"/>
</dbReference>
<keyword evidence="3" id="KW-0521">NADP</keyword>
<dbReference type="SUPFAM" id="SSF51735">
    <property type="entry name" value="NAD(P)-binding Rossmann-fold domains"/>
    <property type="match status" value="1"/>
</dbReference>
<comment type="catalytic activity">
    <reaction evidence="6">
        <text>shikimate + NADP(+) = 3-dehydroshikimate + NADPH + H(+)</text>
        <dbReference type="Rhea" id="RHEA:17737"/>
        <dbReference type="ChEBI" id="CHEBI:15378"/>
        <dbReference type="ChEBI" id="CHEBI:16630"/>
        <dbReference type="ChEBI" id="CHEBI:36208"/>
        <dbReference type="ChEBI" id="CHEBI:57783"/>
        <dbReference type="ChEBI" id="CHEBI:58349"/>
        <dbReference type="EC" id="1.1.1.25"/>
    </reaction>
</comment>
<sequence>MKINGTTQLLGLIGDPVSQARTPAMANELLERRNKLGAHVLVPMHVASEQLEQFLLGLRAMRNFGGAVVTMPHKTGMAALIDELTAESALVGAVNVIRRLPDGKLVGTLLDGEGFVAGLQAAGHAVAGKACVLVGAGGAASAIAFALARHGCRSLCLLNRTSSKASSLAKRIGELFPEVQLAVTLPSHSTFDIAINGTSLGMRAGDPLPMDEDLIDRTTLVAECVVSPEITALLEVAKRRGRQTHTGVHMLAAQIELMLAFMGSE</sequence>
<dbReference type="GO" id="GO:0009423">
    <property type="term" value="P:chorismate biosynthetic process"/>
    <property type="evidence" value="ECO:0007669"/>
    <property type="project" value="UniProtKB-UniPathway"/>
</dbReference>